<evidence type="ECO:0000259" key="4">
    <source>
        <dbReference type="Pfam" id="PF00144"/>
    </source>
</evidence>
<keyword evidence="2" id="KW-0472">Membrane</keyword>
<keyword evidence="5" id="KW-0378">Hydrolase</keyword>
<comment type="subcellular location">
    <subcellularLocation>
        <location evidence="1">Membrane</location>
    </subcellularLocation>
</comment>
<dbReference type="PANTHER" id="PTHR46825">
    <property type="entry name" value="D-ALANYL-D-ALANINE-CARBOXYPEPTIDASE/ENDOPEPTIDASE AMPH"/>
    <property type="match status" value="1"/>
</dbReference>
<dbReference type="EMBL" id="JAUKPO010000004">
    <property type="protein sequence ID" value="MDO1446586.1"/>
    <property type="molecule type" value="Genomic_DNA"/>
</dbReference>
<evidence type="ECO:0000313" key="6">
    <source>
        <dbReference type="Proteomes" id="UP001168528"/>
    </source>
</evidence>
<dbReference type="Pfam" id="PF00144">
    <property type="entry name" value="Beta-lactamase"/>
    <property type="match status" value="1"/>
</dbReference>
<dbReference type="InterPro" id="IPR001466">
    <property type="entry name" value="Beta-lactam-related"/>
</dbReference>
<evidence type="ECO:0000256" key="2">
    <source>
        <dbReference type="ARBA" id="ARBA00023136"/>
    </source>
</evidence>
<keyword evidence="3" id="KW-0732">Signal</keyword>
<keyword evidence="6" id="KW-1185">Reference proteome</keyword>
<dbReference type="InterPro" id="IPR012338">
    <property type="entry name" value="Beta-lactam/transpept-like"/>
</dbReference>
<name>A0ABT8R3A1_9BACT</name>
<organism evidence="5 6">
    <name type="scientific">Rhodocytophaga aerolata</name>
    <dbReference type="NCBI Taxonomy" id="455078"/>
    <lineage>
        <taxon>Bacteria</taxon>
        <taxon>Pseudomonadati</taxon>
        <taxon>Bacteroidota</taxon>
        <taxon>Cytophagia</taxon>
        <taxon>Cytophagales</taxon>
        <taxon>Rhodocytophagaceae</taxon>
        <taxon>Rhodocytophaga</taxon>
    </lineage>
</organism>
<dbReference type="PANTHER" id="PTHR46825:SF11">
    <property type="entry name" value="PENICILLIN-BINDING PROTEIN 4"/>
    <property type="match status" value="1"/>
</dbReference>
<feature type="domain" description="Beta-lactamase-related" evidence="4">
    <location>
        <begin position="30"/>
        <end position="336"/>
    </location>
</feature>
<dbReference type="Gene3D" id="3.40.710.10">
    <property type="entry name" value="DD-peptidase/beta-lactamase superfamily"/>
    <property type="match status" value="1"/>
</dbReference>
<dbReference type="SUPFAM" id="SSF56601">
    <property type="entry name" value="beta-lactamase/transpeptidase-like"/>
    <property type="match status" value="1"/>
</dbReference>
<gene>
    <name evidence="5" type="ORF">Q0590_10015</name>
</gene>
<evidence type="ECO:0000256" key="1">
    <source>
        <dbReference type="ARBA" id="ARBA00004370"/>
    </source>
</evidence>
<feature type="chain" id="PRO_5045251707" evidence="3">
    <location>
        <begin position="21"/>
        <end position="450"/>
    </location>
</feature>
<evidence type="ECO:0000313" key="5">
    <source>
        <dbReference type="EMBL" id="MDO1446586.1"/>
    </source>
</evidence>
<dbReference type="GO" id="GO:0016787">
    <property type="term" value="F:hydrolase activity"/>
    <property type="evidence" value="ECO:0007669"/>
    <property type="project" value="UniProtKB-KW"/>
</dbReference>
<evidence type="ECO:0000256" key="3">
    <source>
        <dbReference type="SAM" id="SignalP"/>
    </source>
</evidence>
<sequence>MKKFLFFISVLLTYATQTSAQTNEIATKADELMTAYTKQKKFSGSVLIARKGDILFEKGYGMANLEKKLPNTPDTEFRIASITKTFTSAIILRLAEQKKIALDDALTKFIPDYPNGEKIQIKHLLSHSSGIVSYTTLPDYFKTWINHSLTSKQTMEHFKNLPLEFQPGTRFGYSNSNYVLLSYIAEKVTGKELGSLYQQEIFSKLKVAHTGKDANNRTSEFQARGYITNPQTAEWIPANPMDITTPAGAGCIYSSVRDLYAWDRSLYTNAILSEQSKQMAFTPYQAGYGYGWQVGEKYGKKQVSHSGKSPDGFVTNLIRFPEQEVCIIFLSNYGDVDGRQLSDDLTALVFNEAYNLPKQKVEVTLDEEVLARYAGVYQLDPQFNVTISVEGNKLYALAVGDAEKMELTAEGINKFFMKGPEIEIEFIEENGKVQYMLIKMQGGKKLTKIS</sequence>
<dbReference type="Proteomes" id="UP001168528">
    <property type="component" value="Unassembled WGS sequence"/>
</dbReference>
<reference evidence="5" key="1">
    <citation type="submission" date="2023-07" db="EMBL/GenBank/DDBJ databases">
        <title>The genome sequence of Rhodocytophaga aerolata KACC 12507.</title>
        <authorList>
            <person name="Zhang X."/>
        </authorList>
    </citation>
    <scope>NUCLEOTIDE SEQUENCE</scope>
    <source>
        <strain evidence="5">KACC 12507</strain>
    </source>
</reference>
<dbReference type="RefSeq" id="WP_302037387.1">
    <property type="nucleotide sequence ID" value="NZ_JAUKPO010000004.1"/>
</dbReference>
<feature type="signal peptide" evidence="3">
    <location>
        <begin position="1"/>
        <end position="20"/>
    </location>
</feature>
<proteinExistence type="predicted"/>
<accession>A0ABT8R3A1</accession>
<comment type="caution">
    <text evidence="5">The sequence shown here is derived from an EMBL/GenBank/DDBJ whole genome shotgun (WGS) entry which is preliminary data.</text>
</comment>
<dbReference type="InterPro" id="IPR050491">
    <property type="entry name" value="AmpC-like"/>
</dbReference>
<protein>
    <submittedName>
        <fullName evidence="5">Serine hydrolase</fullName>
    </submittedName>
</protein>